<name>A0ABW2KUR1_9PROT</name>
<dbReference type="Proteomes" id="UP001596456">
    <property type="component" value="Unassembled WGS sequence"/>
</dbReference>
<keyword evidence="2" id="KW-1185">Reference proteome</keyword>
<gene>
    <name evidence="1" type="ORF">ACFQPS_11470</name>
</gene>
<organism evidence="1 2">
    <name type="scientific">Rhodocista pekingensis</name>
    <dbReference type="NCBI Taxonomy" id="201185"/>
    <lineage>
        <taxon>Bacteria</taxon>
        <taxon>Pseudomonadati</taxon>
        <taxon>Pseudomonadota</taxon>
        <taxon>Alphaproteobacteria</taxon>
        <taxon>Rhodospirillales</taxon>
        <taxon>Azospirillaceae</taxon>
        <taxon>Rhodocista</taxon>
    </lineage>
</organism>
<proteinExistence type="predicted"/>
<evidence type="ECO:0008006" key="3">
    <source>
        <dbReference type="Google" id="ProtNLM"/>
    </source>
</evidence>
<protein>
    <recommendedName>
        <fullName evidence="3">Ribbon-helix-helix protein CopG domain-containing protein</fullName>
    </recommendedName>
</protein>
<accession>A0ABW2KUR1</accession>
<dbReference type="EMBL" id="JBHTCM010000010">
    <property type="protein sequence ID" value="MFC7333783.1"/>
    <property type="molecule type" value="Genomic_DNA"/>
</dbReference>
<dbReference type="RefSeq" id="WP_377359078.1">
    <property type="nucleotide sequence ID" value="NZ_JBHTCM010000010.1"/>
</dbReference>
<sequence length="82" mass="9180">MAHPVSVRLDDAVQAILEDAARDRGVGLSTYLRELAETEAKRVRRARIRAQSRAVAEHIARSDEAAAFVRDWTSPTPPERRS</sequence>
<evidence type="ECO:0000313" key="1">
    <source>
        <dbReference type="EMBL" id="MFC7333783.1"/>
    </source>
</evidence>
<comment type="caution">
    <text evidence="1">The sequence shown here is derived from an EMBL/GenBank/DDBJ whole genome shotgun (WGS) entry which is preliminary data.</text>
</comment>
<evidence type="ECO:0000313" key="2">
    <source>
        <dbReference type="Proteomes" id="UP001596456"/>
    </source>
</evidence>
<reference evidence="2" key="1">
    <citation type="journal article" date="2019" name="Int. J. Syst. Evol. Microbiol.">
        <title>The Global Catalogue of Microorganisms (GCM) 10K type strain sequencing project: providing services to taxonomists for standard genome sequencing and annotation.</title>
        <authorList>
            <consortium name="The Broad Institute Genomics Platform"/>
            <consortium name="The Broad Institute Genome Sequencing Center for Infectious Disease"/>
            <person name="Wu L."/>
            <person name="Ma J."/>
        </authorList>
    </citation>
    <scope>NUCLEOTIDE SEQUENCE [LARGE SCALE GENOMIC DNA]</scope>
    <source>
        <strain evidence="2">CGMCC 1.16275</strain>
    </source>
</reference>